<dbReference type="CDD" id="cd24050">
    <property type="entry name" value="ASKHA_NBD_ANMK"/>
    <property type="match status" value="1"/>
</dbReference>
<organism evidence="2 3">
    <name type="scientific">Methylophilus flavus</name>
    <dbReference type="NCBI Taxonomy" id="640084"/>
    <lineage>
        <taxon>Bacteria</taxon>
        <taxon>Pseudomonadati</taxon>
        <taxon>Pseudomonadota</taxon>
        <taxon>Betaproteobacteria</taxon>
        <taxon>Nitrosomonadales</taxon>
        <taxon>Methylophilaceae</taxon>
        <taxon>Methylophilus</taxon>
    </lineage>
</organism>
<dbReference type="Gene3D" id="3.30.420.40">
    <property type="match status" value="2"/>
</dbReference>
<comment type="pathway">
    <text evidence="1">Amino-sugar metabolism; 1,6-anhydro-N-acetylmuramate degradation.</text>
</comment>
<dbReference type="PANTHER" id="PTHR30605">
    <property type="entry name" value="ANHYDRO-N-ACETYLMURAMIC ACID KINASE"/>
    <property type="match status" value="1"/>
</dbReference>
<keyword evidence="1" id="KW-0547">Nucleotide-binding</keyword>
<feature type="binding site" evidence="1">
    <location>
        <begin position="18"/>
        <end position="25"/>
    </location>
    <ligand>
        <name>ATP</name>
        <dbReference type="ChEBI" id="CHEBI:30616"/>
    </ligand>
</feature>
<comment type="similarity">
    <text evidence="1">Belongs to the anhydro-N-acetylmuramic acid kinase family.</text>
</comment>
<name>A0ABW3PL39_9PROT</name>
<comment type="caution">
    <text evidence="2">The sequence shown here is derived from an EMBL/GenBank/DDBJ whole genome shotgun (WGS) entry which is preliminary data.</text>
</comment>
<proteinExistence type="inferred from homology"/>
<dbReference type="NCBIfam" id="NF007139">
    <property type="entry name" value="PRK09585.1-3"/>
    <property type="match status" value="1"/>
</dbReference>
<sequence length="374" mass="39718">MISQSTPATRYFIGIMSGTSLDGVDAVLVAHAGRDFQQINQAFVSYPPAVKQTLLALHQPAINELHDAAVMANTLAALYAEAVQKLLQQSGLPASEITAIGCHGQTIRHCPDLPDGQAYTLQIGNHARLAELTQIAVIGDFRSRDIAAGGQGAPLVPAFHQAVFASTIKNRAIINIGGIANISWLPVMGQVTGFDSGPGNMLLDQWTQLHTGQAYDANGDWSASGQINNELLQAMLAEPYLALVAPKSTGRDLFNQQWLTQHLQAIDDRPENIARTLLELTALSIADAITRFCPNLDEAYVCGGGAHNGLLVTRLSALLGCAIEPTDQLGVEVDWVEAVAFAWLAQRCVDGLSGNMPAVTGATGPRILGVIYPA</sequence>
<keyword evidence="1" id="KW-0119">Carbohydrate metabolism</keyword>
<protein>
    <recommendedName>
        <fullName evidence="1">Anhydro-N-acetylmuramic acid kinase</fullName>
        <ecNumber evidence="1">2.7.1.170</ecNumber>
    </recommendedName>
    <alternativeName>
        <fullName evidence="1">AnhMurNAc kinase</fullName>
    </alternativeName>
</protein>
<accession>A0ABW3PL39</accession>
<keyword evidence="1" id="KW-0067">ATP-binding</keyword>
<dbReference type="EMBL" id="JBHTLN010000002">
    <property type="protein sequence ID" value="MFD1122895.1"/>
    <property type="molecule type" value="Genomic_DNA"/>
</dbReference>
<dbReference type="SUPFAM" id="SSF53067">
    <property type="entry name" value="Actin-like ATPase domain"/>
    <property type="match status" value="1"/>
</dbReference>
<comment type="function">
    <text evidence="1">Catalyzes the specific phosphorylation of 1,6-anhydro-N-acetylmuramic acid (anhMurNAc) with the simultaneous cleavage of the 1,6-anhydro ring, generating MurNAc-6-P. Is required for the utilization of anhMurNAc either imported from the medium or derived from its own cell wall murein, and thus plays a role in cell wall recycling.</text>
</comment>
<keyword evidence="3" id="KW-1185">Reference proteome</keyword>
<evidence type="ECO:0000256" key="1">
    <source>
        <dbReference type="HAMAP-Rule" id="MF_01270"/>
    </source>
</evidence>
<comment type="catalytic activity">
    <reaction evidence="1">
        <text>1,6-anhydro-N-acetyl-beta-muramate + ATP + H2O = N-acetyl-D-muramate 6-phosphate + ADP + H(+)</text>
        <dbReference type="Rhea" id="RHEA:24952"/>
        <dbReference type="ChEBI" id="CHEBI:15377"/>
        <dbReference type="ChEBI" id="CHEBI:15378"/>
        <dbReference type="ChEBI" id="CHEBI:30616"/>
        <dbReference type="ChEBI" id="CHEBI:58690"/>
        <dbReference type="ChEBI" id="CHEBI:58722"/>
        <dbReference type="ChEBI" id="CHEBI:456216"/>
        <dbReference type="EC" id="2.7.1.170"/>
    </reaction>
</comment>
<comment type="pathway">
    <text evidence="1">Cell wall biogenesis; peptidoglycan recycling.</text>
</comment>
<dbReference type="PANTHER" id="PTHR30605:SF0">
    <property type="entry name" value="ANHYDRO-N-ACETYLMURAMIC ACID KINASE"/>
    <property type="match status" value="1"/>
</dbReference>
<dbReference type="EC" id="2.7.1.170" evidence="1"/>
<reference evidence="3" key="1">
    <citation type="journal article" date="2019" name="Int. J. Syst. Evol. Microbiol.">
        <title>The Global Catalogue of Microorganisms (GCM) 10K type strain sequencing project: providing services to taxonomists for standard genome sequencing and annotation.</title>
        <authorList>
            <consortium name="The Broad Institute Genomics Platform"/>
            <consortium name="The Broad Institute Genome Sequencing Center for Infectious Disease"/>
            <person name="Wu L."/>
            <person name="Ma J."/>
        </authorList>
    </citation>
    <scope>NUCLEOTIDE SEQUENCE [LARGE SCALE GENOMIC DNA]</scope>
    <source>
        <strain evidence="3">CCUG 58411</strain>
    </source>
</reference>
<evidence type="ECO:0000313" key="2">
    <source>
        <dbReference type="EMBL" id="MFD1122895.1"/>
    </source>
</evidence>
<keyword evidence="1 2" id="KW-0808">Transferase</keyword>
<gene>
    <name evidence="1" type="primary">anmK</name>
    <name evidence="2" type="ORF">ACFQ2T_10305</name>
</gene>
<dbReference type="Pfam" id="PF03702">
    <property type="entry name" value="AnmK"/>
    <property type="match status" value="1"/>
</dbReference>
<dbReference type="InterPro" id="IPR043129">
    <property type="entry name" value="ATPase_NBD"/>
</dbReference>
<evidence type="ECO:0000313" key="3">
    <source>
        <dbReference type="Proteomes" id="UP001597206"/>
    </source>
</evidence>
<dbReference type="Proteomes" id="UP001597206">
    <property type="component" value="Unassembled WGS sequence"/>
</dbReference>
<keyword evidence="1 2" id="KW-0418">Kinase</keyword>
<dbReference type="GO" id="GO:0016301">
    <property type="term" value="F:kinase activity"/>
    <property type="evidence" value="ECO:0007669"/>
    <property type="project" value="UniProtKB-KW"/>
</dbReference>
<dbReference type="InterPro" id="IPR005338">
    <property type="entry name" value="Anhydro_N_Ac-Mur_kinase"/>
</dbReference>
<dbReference type="RefSeq" id="WP_379034099.1">
    <property type="nucleotide sequence ID" value="NZ_JBHTLN010000002.1"/>
</dbReference>
<dbReference type="HAMAP" id="MF_01270">
    <property type="entry name" value="AnhMurNAc_kinase"/>
    <property type="match status" value="1"/>
</dbReference>